<feature type="coiled-coil region" evidence="16">
    <location>
        <begin position="182"/>
        <end position="230"/>
    </location>
</feature>
<keyword evidence="10 15" id="KW-0156">Chromatin regulator</keyword>
<organism evidence="19 20">
    <name type="scientific">Phlyctema vagabunda</name>
    <dbReference type="NCBI Taxonomy" id="108571"/>
    <lineage>
        <taxon>Eukaryota</taxon>
        <taxon>Fungi</taxon>
        <taxon>Dikarya</taxon>
        <taxon>Ascomycota</taxon>
        <taxon>Pezizomycotina</taxon>
        <taxon>Leotiomycetes</taxon>
        <taxon>Helotiales</taxon>
        <taxon>Dermateaceae</taxon>
        <taxon>Phlyctema</taxon>
    </lineage>
</organism>
<evidence type="ECO:0000256" key="3">
    <source>
        <dbReference type="ARBA" id="ARBA00004906"/>
    </source>
</evidence>
<dbReference type="InterPro" id="IPR017907">
    <property type="entry name" value="Znf_RING_CS"/>
</dbReference>
<feature type="coiled-coil region" evidence="16">
    <location>
        <begin position="567"/>
        <end position="657"/>
    </location>
</feature>
<evidence type="ECO:0000256" key="2">
    <source>
        <dbReference type="ARBA" id="ARBA00004123"/>
    </source>
</evidence>
<keyword evidence="11 15" id="KW-0175">Coiled coil</keyword>
<dbReference type="Gene3D" id="3.30.40.10">
    <property type="entry name" value="Zinc/RING finger domain, C3HC4 (zinc finger)"/>
    <property type="match status" value="1"/>
</dbReference>
<evidence type="ECO:0000256" key="13">
    <source>
        <dbReference type="ARBA" id="ARBA00059679"/>
    </source>
</evidence>
<comment type="subcellular location">
    <subcellularLocation>
        <location evidence="2 15">Nucleus</location>
    </subcellularLocation>
</comment>
<comment type="similarity">
    <text evidence="4 15">Belongs to the BRE1 family.</text>
</comment>
<dbReference type="SMART" id="SM00184">
    <property type="entry name" value="RING"/>
    <property type="match status" value="1"/>
</dbReference>
<comment type="pathway">
    <text evidence="3 15">Protein modification; protein ubiquitination.</text>
</comment>
<feature type="coiled-coil region" evidence="16">
    <location>
        <begin position="410"/>
        <end position="489"/>
    </location>
</feature>
<evidence type="ECO:0000256" key="14">
    <source>
        <dbReference type="PROSITE-ProRule" id="PRU00175"/>
    </source>
</evidence>
<comment type="function">
    <text evidence="13">E3 ubiquitin-protein ligase that mediates monoubiquitination of histone H2B to form H2BK123ub1. H2BK123ub1 gives a specific tag for epigenetic transcriptional activation and is also a prerequisite for H3K4me and H3K79me formation.</text>
</comment>
<dbReference type="PANTHER" id="PTHR23163">
    <property type="entry name" value="RING FINGER PROTEIN-RELATED"/>
    <property type="match status" value="1"/>
</dbReference>
<keyword evidence="5 15" id="KW-0808">Transferase</keyword>
<keyword evidence="6 15" id="KW-0479">Metal-binding</keyword>
<sequence>MPVAASAASLPSSFIKMEDRKRSAGQSAEDIAPPTKRQAINGGSKASLDADMPWKDDLEKYQKDAIYRQMLEYKREKATLESQLKDIQKKSLDHNDHLRVIDAWWSQLLDEVRLLAEDEIPDIGSTDATFKTALQFKNSEEFSNHLATKGKEIKSKLQSLFTRLSASRGQPLPDTQDLQAKLAKLLASQKEYSVKLQSLRDEKEGLSERLETASLRYIKAEKRLDRAKSSAVAKLEQQAIAGTGNSAGSGIGGVETNGDVEMTNGIKEESEASQTAYKEAAAVVGKQKEQLDTIMSENKSLQEQLTAASAKLANLTEDDYARTELFKQFRTQHEDVIKRINHLEATNIQLRHEAEKYQAERTAYRVLVEDEAEIANGELQSQLQRMDVDITRIRSARDELVADQAMRKASQEVDQNAQEHMRELAEAKQERINALELQVERLSAQDKACEATPRAEVETMNFEDLRSKYESLEQNFASINKELPAMERAYKKSAGIASKKVMDFGVLEGKVSQALAEKAKADQKYFAARKDMDIRLSEVRALKTQNAKSSEIISQLKDVETSNRTLLSNLEKQLTEVKQANVAIAMENKKLSISSGEANSKAEALKHSVEELQNQLKMRDATAFSTKQRIQAIELELEQLRVRYEQAQKERDSWKAKSLSNQSGEEEMLRTLALCTICRKDFKNTVLKTCGHLFCNNCVDDRIANRMRKCPNCAKSFDKMDVMAVHM</sequence>
<evidence type="ECO:0000256" key="12">
    <source>
        <dbReference type="ARBA" id="ARBA00023242"/>
    </source>
</evidence>
<dbReference type="EC" id="2.3.2.27" evidence="15"/>
<name>A0ABR4P7W8_9HELO</name>
<dbReference type="Proteomes" id="UP001629113">
    <property type="component" value="Unassembled WGS sequence"/>
</dbReference>
<dbReference type="Pfam" id="PF08647">
    <property type="entry name" value="BRE1"/>
    <property type="match status" value="1"/>
</dbReference>
<evidence type="ECO:0000256" key="15">
    <source>
        <dbReference type="RuleBase" id="RU365038"/>
    </source>
</evidence>
<dbReference type="EMBL" id="JBFCZG010000008">
    <property type="protein sequence ID" value="KAL3419393.1"/>
    <property type="molecule type" value="Genomic_DNA"/>
</dbReference>
<feature type="coiled-coil region" evidence="16">
    <location>
        <begin position="284"/>
        <end position="360"/>
    </location>
</feature>
<dbReference type="InterPro" id="IPR013956">
    <property type="entry name" value="E3_ubiquit_lig_Bre1"/>
</dbReference>
<keyword evidence="9 15" id="KW-0862">Zinc</keyword>
<dbReference type="SUPFAM" id="SSF57850">
    <property type="entry name" value="RING/U-box"/>
    <property type="match status" value="1"/>
</dbReference>
<reference evidence="19 20" key="1">
    <citation type="submission" date="2024-06" db="EMBL/GenBank/DDBJ databases">
        <title>Complete genome of Phlyctema vagabunda strain 19-DSS-EL-015.</title>
        <authorList>
            <person name="Fiorenzani C."/>
        </authorList>
    </citation>
    <scope>NUCLEOTIDE SEQUENCE [LARGE SCALE GENOMIC DNA]</scope>
    <source>
        <strain evidence="19 20">19-DSS-EL-015</strain>
    </source>
</reference>
<evidence type="ECO:0000256" key="7">
    <source>
        <dbReference type="ARBA" id="ARBA00022771"/>
    </source>
</evidence>
<dbReference type="PANTHER" id="PTHR23163:SF0">
    <property type="entry name" value="E3 UBIQUITIN-PROTEIN LIGASE BRE1"/>
    <property type="match status" value="1"/>
</dbReference>
<dbReference type="Pfam" id="PF00097">
    <property type="entry name" value="zf-C3HC4"/>
    <property type="match status" value="1"/>
</dbReference>
<dbReference type="PROSITE" id="PS50089">
    <property type="entry name" value="ZF_RING_2"/>
    <property type="match status" value="1"/>
</dbReference>
<evidence type="ECO:0000256" key="11">
    <source>
        <dbReference type="ARBA" id="ARBA00023054"/>
    </source>
</evidence>
<comment type="caution">
    <text evidence="19">The sequence shown here is derived from an EMBL/GenBank/DDBJ whole genome shotgun (WGS) entry which is preliminary data.</text>
</comment>
<evidence type="ECO:0000256" key="9">
    <source>
        <dbReference type="ARBA" id="ARBA00022833"/>
    </source>
</evidence>
<evidence type="ECO:0000259" key="18">
    <source>
        <dbReference type="PROSITE" id="PS50089"/>
    </source>
</evidence>
<feature type="domain" description="RING-type" evidence="18">
    <location>
        <begin position="675"/>
        <end position="713"/>
    </location>
</feature>
<comment type="catalytic activity">
    <reaction evidence="1 15">
        <text>S-ubiquitinyl-[E2 ubiquitin-conjugating enzyme]-L-cysteine + [acceptor protein]-L-lysine = [E2 ubiquitin-conjugating enzyme]-L-cysteine + N(6)-ubiquitinyl-[acceptor protein]-L-lysine.</text>
        <dbReference type="EC" id="2.3.2.27"/>
    </reaction>
</comment>
<gene>
    <name evidence="19" type="ORF">PVAG01_09615</name>
</gene>
<keyword evidence="12 15" id="KW-0539">Nucleus</keyword>
<proteinExistence type="inferred from homology"/>
<dbReference type="Pfam" id="PF26095">
    <property type="entry name" value="CC_Bre1"/>
    <property type="match status" value="1"/>
</dbReference>
<dbReference type="InterPro" id="IPR058643">
    <property type="entry name" value="BRE1-like_CC"/>
</dbReference>
<evidence type="ECO:0000256" key="1">
    <source>
        <dbReference type="ARBA" id="ARBA00000900"/>
    </source>
</evidence>
<evidence type="ECO:0000256" key="6">
    <source>
        <dbReference type="ARBA" id="ARBA00022723"/>
    </source>
</evidence>
<evidence type="ECO:0000256" key="10">
    <source>
        <dbReference type="ARBA" id="ARBA00022853"/>
    </source>
</evidence>
<evidence type="ECO:0000256" key="5">
    <source>
        <dbReference type="ARBA" id="ARBA00022679"/>
    </source>
</evidence>
<keyword evidence="7 14" id="KW-0863">Zinc-finger</keyword>
<dbReference type="PROSITE" id="PS00518">
    <property type="entry name" value="ZF_RING_1"/>
    <property type="match status" value="1"/>
</dbReference>
<dbReference type="InterPro" id="IPR001841">
    <property type="entry name" value="Znf_RING"/>
</dbReference>
<evidence type="ECO:0000256" key="8">
    <source>
        <dbReference type="ARBA" id="ARBA00022786"/>
    </source>
</evidence>
<protein>
    <recommendedName>
        <fullName evidence="15">E3 ubiquitin protein ligase</fullName>
        <ecNumber evidence="15">2.3.2.27</ecNumber>
    </recommendedName>
</protein>
<keyword evidence="20" id="KW-1185">Reference proteome</keyword>
<dbReference type="InterPro" id="IPR013083">
    <property type="entry name" value="Znf_RING/FYVE/PHD"/>
</dbReference>
<feature type="region of interest" description="Disordered" evidence="17">
    <location>
        <begin position="15"/>
        <end position="48"/>
    </location>
</feature>
<accession>A0ABR4P7W8</accession>
<evidence type="ECO:0000313" key="19">
    <source>
        <dbReference type="EMBL" id="KAL3419393.1"/>
    </source>
</evidence>
<evidence type="ECO:0000256" key="17">
    <source>
        <dbReference type="SAM" id="MobiDB-lite"/>
    </source>
</evidence>
<evidence type="ECO:0000256" key="16">
    <source>
        <dbReference type="SAM" id="Coils"/>
    </source>
</evidence>
<keyword evidence="8 15" id="KW-0833">Ubl conjugation pathway</keyword>
<dbReference type="CDD" id="cd16499">
    <property type="entry name" value="RING-HC_Bre1-like"/>
    <property type="match status" value="1"/>
</dbReference>
<dbReference type="InterPro" id="IPR018957">
    <property type="entry name" value="Znf_C3HC4_RING-type"/>
</dbReference>
<evidence type="ECO:0000313" key="20">
    <source>
        <dbReference type="Proteomes" id="UP001629113"/>
    </source>
</evidence>
<feature type="coiled-coil region" evidence="16">
    <location>
        <begin position="63"/>
        <end position="90"/>
    </location>
</feature>
<evidence type="ECO:0000256" key="4">
    <source>
        <dbReference type="ARBA" id="ARBA00005555"/>
    </source>
</evidence>